<feature type="compositionally biased region" description="Acidic residues" evidence="1">
    <location>
        <begin position="740"/>
        <end position="750"/>
    </location>
</feature>
<keyword evidence="4" id="KW-1185">Reference proteome</keyword>
<dbReference type="AlphaFoldDB" id="A0A0G2EEC7"/>
<evidence type="ECO:0000256" key="1">
    <source>
        <dbReference type="SAM" id="MobiDB-lite"/>
    </source>
</evidence>
<dbReference type="Pfam" id="PF22980">
    <property type="entry name" value="Myb_DNA-bind_8"/>
    <property type="match status" value="1"/>
</dbReference>
<feature type="compositionally biased region" description="Basic and acidic residues" evidence="1">
    <location>
        <begin position="707"/>
        <end position="720"/>
    </location>
</feature>
<sequence>MDRSLATLLRSLQTSSTHEEALRLIPAATGLLTSLNNPLNLELLSSQLLSAPALWDVPHTLAFSRQIFGSFYTAATNVAQSREPQVLHYGQAPLRKLKLEAWIKAVVKGANDKVPRWRHGLLLGGLLLGLARDQEGHVPSGLRHKLESALVTAINLALEVTAPDDMLGTLSIILVLNHTFDQLRDFERSRLNYDALLPFFTEAIFTSKEGLEHGTFLSILDQDVREIPGSKFRWAPQSPSCRHVRAILSKPLTTALGPLSRLAAHAIEHVHNHDLVLDTVGRIADFARTLAIQWRQNKLSEIDPSEEALYLDPETVQSSLPVLWQTLRSSLYASIIILRSALGRVVNDPKLGAENKEVQVSIQTLHALRNLYFISSKLGQTSTAQYNFVVYTAIDILNTYPRHAEAFLQVIRPAALGSIPKHPLDRCLDLFFLNTVEHFTLTLSPQVCEDLLLAAASPYLATGGNNALLEIFEAAHSVILAIFAAPQNTGLTTSQLPFYIETLFAVFPANLSERQFRFAFKTLVSVISPPSVLAREQPMFASTLLQLVYDRAWDASNLPLQSVSTGDDQSPGTVLSEQSALVMALLDSLPNVSPDVLEEWLPLTALLINRVKEAETRRICQERFWEVLSNGEMDVERATVASSYKMSTVRRGKNFNPEPHTRFLYAIVKQLDLRSIEWQNVANEIGIQNGHAARMRYARLKTQFEGPHYKKDSKAKERPARLNTKPKHPKEGLELHMRDPEDDSSEDEADGMPLIKQERKTMMGGFDFNTPMNNRNRNSSVENGERGIVKAEGESSRGIMPLIKQEPSSSLYPNISTNPIAPNNGHPSPHSYVKSDPSNNTSGFPSSLYQIPAYQNHQRASMNPIFQPLNHQQGFSPAPFPPYQTPRPLPHHPSLFPVPYQTVKPADMHLQNQIQDTRWTLFQEPRQSDLLPQYQHQPQHQPTPDHIQTETTTPKIKKESTDQQQSPPHIKPEFDTFEHIDIDLSSDLDLVFDVDANGELAIETGGSAPTRDDSGSGSATATDVNTNPTTITI</sequence>
<feature type="compositionally biased region" description="Polar residues" evidence="1">
    <location>
        <begin position="1015"/>
        <end position="1033"/>
    </location>
</feature>
<gene>
    <name evidence="3" type="ORF">UCRPC4_g04087</name>
</gene>
<feature type="domain" description="Myb-like DNA-binding" evidence="2">
    <location>
        <begin position="658"/>
        <end position="705"/>
    </location>
</feature>
<feature type="region of interest" description="Disordered" evidence="1">
    <location>
        <begin position="817"/>
        <end position="848"/>
    </location>
</feature>
<dbReference type="PANTHER" id="PTHR39214">
    <property type="entry name" value="MICROBODY (PEROXISOME) BIOGENESIS PROTEIN PEROXIN 8 (EUROFUNG)"/>
    <property type="match status" value="1"/>
</dbReference>
<dbReference type="EMBL" id="LCWF01000093">
    <property type="protein sequence ID" value="KKY20814.1"/>
    <property type="molecule type" value="Genomic_DNA"/>
</dbReference>
<dbReference type="InterPro" id="IPR054505">
    <property type="entry name" value="Myb_DNA-bind_8"/>
</dbReference>
<evidence type="ECO:0000259" key="2">
    <source>
        <dbReference type="Pfam" id="PF22980"/>
    </source>
</evidence>
<protein>
    <submittedName>
        <fullName evidence="3">Putative peroxisomal membrane protein</fullName>
    </submittedName>
</protein>
<dbReference type="OrthoDB" id="2357318at2759"/>
<feature type="compositionally biased region" description="Low complexity" evidence="1">
    <location>
        <begin position="934"/>
        <end position="946"/>
    </location>
</feature>
<reference evidence="3 4" key="2">
    <citation type="submission" date="2015-05" db="EMBL/GenBank/DDBJ databases">
        <authorList>
            <person name="Morales-Cruz A."/>
            <person name="Amrine K.C."/>
            <person name="Cantu D."/>
        </authorList>
    </citation>
    <scope>NUCLEOTIDE SEQUENCE [LARGE SCALE GENOMIC DNA]</scope>
    <source>
        <strain evidence="3">UCRPC4</strain>
    </source>
</reference>
<name>A0A0G2EEC7_PHACM</name>
<dbReference type="Pfam" id="PF26001">
    <property type="entry name" value="Pex8"/>
    <property type="match status" value="1"/>
</dbReference>
<proteinExistence type="predicted"/>
<reference evidence="3 4" key="1">
    <citation type="submission" date="2015-05" db="EMBL/GenBank/DDBJ databases">
        <title>Distinctive expansion of gene families associated with plant cell wall degradation and secondary metabolism in the genomes of grapevine trunk pathogens.</title>
        <authorList>
            <person name="Lawrence D.P."/>
            <person name="Travadon R."/>
            <person name="Rolshausen P.E."/>
            <person name="Baumgartner K."/>
        </authorList>
    </citation>
    <scope>NUCLEOTIDE SEQUENCE [LARGE SCALE GENOMIC DNA]</scope>
    <source>
        <strain evidence="3">UCRPC4</strain>
    </source>
</reference>
<dbReference type="InterPro" id="IPR055334">
    <property type="entry name" value="PEX8-like"/>
</dbReference>
<evidence type="ECO:0000313" key="3">
    <source>
        <dbReference type="EMBL" id="KKY20814.1"/>
    </source>
</evidence>
<accession>A0A0G2EEC7</accession>
<feature type="compositionally biased region" description="Basic and acidic residues" evidence="1">
    <location>
        <begin position="729"/>
        <end position="739"/>
    </location>
</feature>
<evidence type="ECO:0000313" key="4">
    <source>
        <dbReference type="Proteomes" id="UP000053317"/>
    </source>
</evidence>
<organism evidence="3 4">
    <name type="scientific">Phaeomoniella chlamydospora</name>
    <name type="common">Phaeoacremonium chlamydosporum</name>
    <dbReference type="NCBI Taxonomy" id="158046"/>
    <lineage>
        <taxon>Eukaryota</taxon>
        <taxon>Fungi</taxon>
        <taxon>Dikarya</taxon>
        <taxon>Ascomycota</taxon>
        <taxon>Pezizomycotina</taxon>
        <taxon>Eurotiomycetes</taxon>
        <taxon>Chaetothyriomycetidae</taxon>
        <taxon>Phaeomoniellales</taxon>
        <taxon>Phaeomoniellaceae</taxon>
        <taxon>Phaeomoniella</taxon>
    </lineage>
</organism>
<feature type="region of interest" description="Disordered" evidence="1">
    <location>
        <begin position="704"/>
        <end position="753"/>
    </location>
</feature>
<dbReference type="Proteomes" id="UP000053317">
    <property type="component" value="Unassembled WGS sequence"/>
</dbReference>
<feature type="region of interest" description="Disordered" evidence="1">
    <location>
        <begin position="1002"/>
        <end position="1033"/>
    </location>
</feature>
<dbReference type="PANTHER" id="PTHR39214:SF1">
    <property type="entry name" value="MICROBODY (PEROXISOME) BIOGENESIS PROTEIN PEROXIN 8 (EUROFUNG)"/>
    <property type="match status" value="1"/>
</dbReference>
<feature type="region of interest" description="Disordered" evidence="1">
    <location>
        <begin position="934"/>
        <end position="972"/>
    </location>
</feature>
<feature type="compositionally biased region" description="Polar residues" evidence="1">
    <location>
        <begin position="836"/>
        <end position="848"/>
    </location>
</feature>
<comment type="caution">
    <text evidence="3">The sequence shown here is derived from an EMBL/GenBank/DDBJ whole genome shotgun (WGS) entry which is preliminary data.</text>
</comment>